<evidence type="ECO:0000256" key="1">
    <source>
        <dbReference type="ARBA" id="ARBA00022490"/>
    </source>
</evidence>
<comment type="function">
    <text evidence="6">Aminocarboxypropyltransferase that catalyzes the aminocarboxypropyl transfer on pseudouridine in 18S rRNA. It constitutes the last step in biosynthesis of the hypermodified N1-methyl-N3-(3-amino-3-carboxypropyl) pseudouridine (m1acp3-Psi).</text>
</comment>
<feature type="region of interest" description="Disordered" evidence="7">
    <location>
        <begin position="1"/>
        <end position="46"/>
    </location>
</feature>
<dbReference type="NCBIfam" id="NF002621">
    <property type="entry name" value="PRK02287.1"/>
    <property type="match status" value="1"/>
</dbReference>
<feature type="compositionally biased region" description="Basic residues" evidence="7">
    <location>
        <begin position="1"/>
        <end position="16"/>
    </location>
</feature>
<dbReference type="EMBL" id="JABSTV010001253">
    <property type="protein sequence ID" value="KAH7942799.1"/>
    <property type="molecule type" value="Genomic_DNA"/>
</dbReference>
<keyword evidence="2 6" id="KW-0690">Ribosome biogenesis</keyword>
<dbReference type="PANTHER" id="PTHR20426">
    <property type="entry name" value="RIBOSOME BIOGENESIS PROTEIN TSR3 HOMOLOG"/>
    <property type="match status" value="1"/>
</dbReference>
<evidence type="ECO:0000256" key="7">
    <source>
        <dbReference type="SAM" id="MobiDB-lite"/>
    </source>
</evidence>
<dbReference type="GO" id="GO:0106388">
    <property type="term" value="F:rRNA small subunit aminocarboxypropyltransferase activity"/>
    <property type="evidence" value="ECO:0007669"/>
    <property type="project" value="UniProtKB-EC"/>
</dbReference>
<dbReference type="PANTHER" id="PTHR20426:SF0">
    <property type="entry name" value="18S RRNA AMINOCARBOXYPROPYLTRANSFERASE"/>
    <property type="match status" value="1"/>
</dbReference>
<dbReference type="SUPFAM" id="SSF110916">
    <property type="entry name" value="Peptidyl-tRNA hydrolase domain-like"/>
    <property type="match status" value="1"/>
</dbReference>
<evidence type="ECO:0000256" key="3">
    <source>
        <dbReference type="ARBA" id="ARBA00022552"/>
    </source>
</evidence>
<feature type="compositionally biased region" description="Basic and acidic residues" evidence="7">
    <location>
        <begin position="20"/>
        <end position="38"/>
    </location>
</feature>
<sequence length="406" mass="45235">MKKRFHGKSRGARHSAGRANKQERLTCDDTSDPRPESRDSDDEGEEKVRWPFSVAMWELGHCDPKRCTGRKLARKGLVRLLRLGQRFPGVVLTPSATRCLSPEDMHVVSQHGLALVDCSWARLDEVPFSQMRGGHPRLLPHLVAANPVNYGRPLQLSCVEALAAACYITGFEQLARECLRPFKWGHAFLELNGELLDAYATAADGAAVLEIQQQHLEQARWDRQNRGKLSFFQGLLEQVGDMELPPTDSSSTDSSEDEAADESTSSQTQEQKSTDEAPAVSSEDSSTFDGHIPEGELEISFSRSSGPGGQNVNKVNSKVEIRFCLETATWIPATGRERLKTQWGHLVNRRGQLVLECDDQRSQLANTRICLDRLRSLVTEACRPPPSGPDEAIQRLHEKSPITLYE</sequence>
<proteinExistence type="inferred from homology"/>
<keyword evidence="3 6" id="KW-0698">rRNA processing</keyword>
<gene>
    <name evidence="9" type="ORF">HPB52_001581</name>
</gene>
<reference evidence="9" key="2">
    <citation type="submission" date="2021-09" db="EMBL/GenBank/DDBJ databases">
        <authorList>
            <person name="Jia N."/>
            <person name="Wang J."/>
            <person name="Shi W."/>
            <person name="Du L."/>
            <person name="Sun Y."/>
            <person name="Zhan W."/>
            <person name="Jiang J."/>
            <person name="Wang Q."/>
            <person name="Zhang B."/>
            <person name="Ji P."/>
            <person name="Sakyi L.B."/>
            <person name="Cui X."/>
            <person name="Yuan T."/>
            <person name="Jiang B."/>
            <person name="Yang W."/>
            <person name="Lam T.T.-Y."/>
            <person name="Chang Q."/>
            <person name="Ding S."/>
            <person name="Wang X."/>
            <person name="Zhu J."/>
            <person name="Ruan X."/>
            <person name="Zhao L."/>
            <person name="Wei J."/>
            <person name="Que T."/>
            <person name="Du C."/>
            <person name="Cheng J."/>
            <person name="Dai P."/>
            <person name="Han X."/>
            <person name="Huang E."/>
            <person name="Gao Y."/>
            <person name="Liu J."/>
            <person name="Shao H."/>
            <person name="Ye R."/>
            <person name="Li L."/>
            <person name="Wei W."/>
            <person name="Wang X."/>
            <person name="Wang C."/>
            <person name="Huo Q."/>
            <person name="Li W."/>
            <person name="Guo W."/>
            <person name="Chen H."/>
            <person name="Chen S."/>
            <person name="Zhou L."/>
            <person name="Zhou L."/>
            <person name="Ni X."/>
            <person name="Tian J."/>
            <person name="Zhou Y."/>
            <person name="Sheng Y."/>
            <person name="Liu T."/>
            <person name="Pan Y."/>
            <person name="Xia L."/>
            <person name="Li J."/>
            <person name="Zhao F."/>
            <person name="Cao W."/>
        </authorList>
    </citation>
    <scope>NUCLEOTIDE SEQUENCE</scope>
    <source>
        <strain evidence="9">Rsan-2018</strain>
        <tissue evidence="9">Larvae</tissue>
    </source>
</reference>
<dbReference type="GO" id="GO:0000455">
    <property type="term" value="P:enzyme-directed rRNA pseudouridine synthesis"/>
    <property type="evidence" value="ECO:0007669"/>
    <property type="project" value="UniProtKB-UniRule"/>
</dbReference>
<comment type="caution">
    <text evidence="9">The sequence shown here is derived from an EMBL/GenBank/DDBJ whole genome shotgun (WGS) entry which is preliminary data.</text>
</comment>
<keyword evidence="10" id="KW-1185">Reference proteome</keyword>
<evidence type="ECO:0000313" key="10">
    <source>
        <dbReference type="Proteomes" id="UP000821837"/>
    </source>
</evidence>
<dbReference type="AlphaFoldDB" id="A0A9D4PHE3"/>
<feature type="compositionally biased region" description="Low complexity" evidence="7">
    <location>
        <begin position="262"/>
        <end position="271"/>
    </location>
</feature>
<dbReference type="GO" id="GO:0003747">
    <property type="term" value="F:translation release factor activity"/>
    <property type="evidence" value="ECO:0007669"/>
    <property type="project" value="InterPro"/>
</dbReference>
<feature type="region of interest" description="Disordered" evidence="7">
    <location>
        <begin position="241"/>
        <end position="292"/>
    </location>
</feature>
<feature type="domain" description="Prokaryotic-type class I peptide chain release factors" evidence="8">
    <location>
        <begin position="303"/>
        <end position="319"/>
    </location>
</feature>
<dbReference type="VEuPathDB" id="VectorBase:RSAN_052270"/>
<evidence type="ECO:0000256" key="2">
    <source>
        <dbReference type="ARBA" id="ARBA00022517"/>
    </source>
</evidence>
<evidence type="ECO:0000259" key="8">
    <source>
        <dbReference type="PROSITE" id="PS00745"/>
    </source>
</evidence>
<accession>A0A9D4PHE3</accession>
<dbReference type="Pfam" id="PF04068">
    <property type="entry name" value="Fer4_RLI"/>
    <property type="match status" value="1"/>
</dbReference>
<name>A0A9D4PHE3_RHISA</name>
<comment type="similarity">
    <text evidence="6">Belongs to the TDD superfamily. TSR3 family.</text>
</comment>
<evidence type="ECO:0000256" key="4">
    <source>
        <dbReference type="ARBA" id="ARBA00022679"/>
    </source>
</evidence>
<dbReference type="InterPro" id="IPR007209">
    <property type="entry name" value="RNaseL-inhib-like_metal-bd_dom"/>
</dbReference>
<dbReference type="Pfam" id="PF00472">
    <property type="entry name" value="RF-1"/>
    <property type="match status" value="1"/>
</dbReference>
<dbReference type="EC" id="2.5.1.157" evidence="6"/>
<feature type="binding site" evidence="6">
    <location>
        <position position="116"/>
    </location>
    <ligand>
        <name>S-adenosyl-L-methionine</name>
        <dbReference type="ChEBI" id="CHEBI:59789"/>
    </ligand>
</feature>
<reference evidence="9" key="1">
    <citation type="journal article" date="2020" name="Cell">
        <title>Large-Scale Comparative Analyses of Tick Genomes Elucidate Their Genetic Diversity and Vector Capacities.</title>
        <authorList>
            <consortium name="Tick Genome and Microbiome Consortium (TIGMIC)"/>
            <person name="Jia N."/>
            <person name="Wang J."/>
            <person name="Shi W."/>
            <person name="Du L."/>
            <person name="Sun Y."/>
            <person name="Zhan W."/>
            <person name="Jiang J.F."/>
            <person name="Wang Q."/>
            <person name="Zhang B."/>
            <person name="Ji P."/>
            <person name="Bell-Sakyi L."/>
            <person name="Cui X.M."/>
            <person name="Yuan T.T."/>
            <person name="Jiang B.G."/>
            <person name="Yang W.F."/>
            <person name="Lam T.T."/>
            <person name="Chang Q.C."/>
            <person name="Ding S.J."/>
            <person name="Wang X.J."/>
            <person name="Zhu J.G."/>
            <person name="Ruan X.D."/>
            <person name="Zhao L."/>
            <person name="Wei J.T."/>
            <person name="Ye R.Z."/>
            <person name="Que T.C."/>
            <person name="Du C.H."/>
            <person name="Zhou Y.H."/>
            <person name="Cheng J.X."/>
            <person name="Dai P.F."/>
            <person name="Guo W.B."/>
            <person name="Han X.H."/>
            <person name="Huang E.J."/>
            <person name="Li L.F."/>
            <person name="Wei W."/>
            <person name="Gao Y.C."/>
            <person name="Liu J.Z."/>
            <person name="Shao H.Z."/>
            <person name="Wang X."/>
            <person name="Wang C.C."/>
            <person name="Yang T.C."/>
            <person name="Huo Q.B."/>
            <person name="Li W."/>
            <person name="Chen H.Y."/>
            <person name="Chen S.E."/>
            <person name="Zhou L.G."/>
            <person name="Ni X.B."/>
            <person name="Tian J.H."/>
            <person name="Sheng Y."/>
            <person name="Liu T."/>
            <person name="Pan Y.S."/>
            <person name="Xia L.Y."/>
            <person name="Li J."/>
            <person name="Zhao F."/>
            <person name="Cao W.C."/>
        </authorList>
    </citation>
    <scope>NUCLEOTIDE SEQUENCE</scope>
    <source>
        <strain evidence="9">Rsan-2018</strain>
    </source>
</reference>
<feature type="binding site" evidence="6">
    <location>
        <position position="68"/>
    </location>
    <ligand>
        <name>S-adenosyl-L-methionine</name>
        <dbReference type="ChEBI" id="CHEBI:59789"/>
    </ligand>
</feature>
<evidence type="ECO:0000313" key="9">
    <source>
        <dbReference type="EMBL" id="KAH7942799.1"/>
    </source>
</evidence>
<dbReference type="InterPro" id="IPR022968">
    <property type="entry name" value="Tsr3-like"/>
</dbReference>
<keyword evidence="4 6" id="KW-0808">Transferase</keyword>
<feature type="binding site" evidence="6">
    <location>
        <position position="139"/>
    </location>
    <ligand>
        <name>S-adenosyl-L-methionine</name>
        <dbReference type="ChEBI" id="CHEBI:59789"/>
    </ligand>
</feature>
<dbReference type="GO" id="GO:0030490">
    <property type="term" value="P:maturation of SSU-rRNA"/>
    <property type="evidence" value="ECO:0007669"/>
    <property type="project" value="TreeGrafter"/>
</dbReference>
<evidence type="ECO:0000256" key="6">
    <source>
        <dbReference type="HAMAP-Rule" id="MF_03146"/>
    </source>
</evidence>
<dbReference type="InterPro" id="IPR007177">
    <property type="entry name" value="Tsr3_C"/>
</dbReference>
<feature type="region of interest" description="Disordered" evidence="7">
    <location>
        <begin position="382"/>
        <end position="406"/>
    </location>
</feature>
<dbReference type="Gene3D" id="3.30.160.20">
    <property type="match status" value="1"/>
</dbReference>
<organism evidence="9 10">
    <name type="scientific">Rhipicephalus sanguineus</name>
    <name type="common">Brown dog tick</name>
    <name type="synonym">Ixodes sanguineus</name>
    <dbReference type="NCBI Taxonomy" id="34632"/>
    <lineage>
        <taxon>Eukaryota</taxon>
        <taxon>Metazoa</taxon>
        <taxon>Ecdysozoa</taxon>
        <taxon>Arthropoda</taxon>
        <taxon>Chelicerata</taxon>
        <taxon>Arachnida</taxon>
        <taxon>Acari</taxon>
        <taxon>Parasitiformes</taxon>
        <taxon>Ixodida</taxon>
        <taxon>Ixodoidea</taxon>
        <taxon>Ixodidae</taxon>
        <taxon>Rhipicephalinae</taxon>
        <taxon>Rhipicephalus</taxon>
        <taxon>Rhipicephalus</taxon>
    </lineage>
</organism>
<keyword evidence="5 6" id="KW-0949">S-adenosyl-L-methionine</keyword>
<dbReference type="GO" id="GO:1904047">
    <property type="term" value="F:S-adenosyl-L-methionine binding"/>
    <property type="evidence" value="ECO:0007669"/>
    <property type="project" value="UniProtKB-UniRule"/>
</dbReference>
<dbReference type="PROSITE" id="PS00745">
    <property type="entry name" value="RF_PROK_I"/>
    <property type="match status" value="1"/>
</dbReference>
<dbReference type="HAMAP" id="MF_01116">
    <property type="entry name" value="TSR3"/>
    <property type="match status" value="1"/>
</dbReference>
<dbReference type="Proteomes" id="UP000821837">
    <property type="component" value="Unassembled WGS sequence"/>
</dbReference>
<dbReference type="InterPro" id="IPR000352">
    <property type="entry name" value="Pep_chain_release_fac_I"/>
</dbReference>
<keyword evidence="1" id="KW-0963">Cytoplasm</keyword>
<comment type="caution">
    <text evidence="6">Lacks conserved residue(s) required for the propagation of feature annotation.</text>
</comment>
<protein>
    <recommendedName>
        <fullName evidence="6">18S rRNA aminocarboxypropyltransferase</fullName>
        <ecNumber evidence="6">2.5.1.157</ecNumber>
    </recommendedName>
</protein>
<dbReference type="VEuPathDB" id="VectorBase:RSAN_034174"/>
<evidence type="ECO:0000256" key="5">
    <source>
        <dbReference type="ARBA" id="ARBA00022691"/>
    </source>
</evidence>
<dbReference type="Pfam" id="PF04034">
    <property type="entry name" value="Ribo_biogen_C"/>
    <property type="match status" value="1"/>
</dbReference>
<comment type="catalytic activity">
    <reaction evidence="6">
        <text>an N(1)-methylpseudouridine in rRNA + S-adenosyl-L-methionine = N(1)-methyl-N(3)-[(3S)-3-amino-3-carboxypropyl]pseudouridine in rRNA + S-methyl-5'-thioadenosine + H(+)</text>
        <dbReference type="Rhea" id="RHEA:63296"/>
        <dbReference type="Rhea" id="RHEA-COMP:11634"/>
        <dbReference type="Rhea" id="RHEA-COMP:16310"/>
        <dbReference type="ChEBI" id="CHEBI:15378"/>
        <dbReference type="ChEBI" id="CHEBI:17509"/>
        <dbReference type="ChEBI" id="CHEBI:59789"/>
        <dbReference type="ChEBI" id="CHEBI:74890"/>
        <dbReference type="ChEBI" id="CHEBI:146234"/>
        <dbReference type="EC" id="2.5.1.157"/>
    </reaction>
</comment>